<dbReference type="PANTHER" id="PTHR43133:SF8">
    <property type="entry name" value="RNA POLYMERASE SIGMA FACTOR HI_1459-RELATED"/>
    <property type="match status" value="1"/>
</dbReference>
<keyword evidence="9" id="KW-1185">Reference proteome</keyword>
<evidence type="ECO:0000259" key="7">
    <source>
        <dbReference type="Pfam" id="PF08281"/>
    </source>
</evidence>
<keyword evidence="3" id="KW-0731">Sigma factor</keyword>
<dbReference type="Gene3D" id="1.10.10.10">
    <property type="entry name" value="Winged helix-like DNA-binding domain superfamily/Winged helix DNA-binding domain"/>
    <property type="match status" value="1"/>
</dbReference>
<comment type="similarity">
    <text evidence="1">Belongs to the sigma-70 factor family. ECF subfamily.</text>
</comment>
<dbReference type="InterPro" id="IPR013325">
    <property type="entry name" value="RNA_pol_sigma_r2"/>
</dbReference>
<feature type="domain" description="RNA polymerase sigma-70 region 2" evidence="6">
    <location>
        <begin position="27"/>
        <end position="76"/>
    </location>
</feature>
<protein>
    <recommendedName>
        <fullName evidence="10">DNA-directed RNA polymerase sigma-70 factor</fullName>
    </recommendedName>
</protein>
<dbReference type="InterPro" id="IPR007627">
    <property type="entry name" value="RNA_pol_sigma70_r2"/>
</dbReference>
<dbReference type="SUPFAM" id="SSF88659">
    <property type="entry name" value="Sigma3 and sigma4 domains of RNA polymerase sigma factors"/>
    <property type="match status" value="1"/>
</dbReference>
<dbReference type="AlphaFoldDB" id="A0A4Y3TLJ5"/>
<gene>
    <name evidence="8" type="ORF">AOR01nite_11450</name>
</gene>
<comment type="caution">
    <text evidence="8">The sequence shown here is derived from an EMBL/GenBank/DDBJ whole genome shotgun (WGS) entry which is preliminary data.</text>
</comment>
<evidence type="ECO:0000313" key="8">
    <source>
        <dbReference type="EMBL" id="GEB82668.1"/>
    </source>
</evidence>
<feature type="domain" description="RNA polymerase sigma factor 70 region 4 type 2" evidence="7">
    <location>
        <begin position="111"/>
        <end position="159"/>
    </location>
</feature>
<evidence type="ECO:0000256" key="2">
    <source>
        <dbReference type="ARBA" id="ARBA00023015"/>
    </source>
</evidence>
<dbReference type="InterPro" id="IPR036388">
    <property type="entry name" value="WH-like_DNA-bd_sf"/>
</dbReference>
<dbReference type="SUPFAM" id="SSF88946">
    <property type="entry name" value="Sigma2 domain of RNA polymerase sigma factors"/>
    <property type="match status" value="1"/>
</dbReference>
<dbReference type="EMBL" id="BJMU01000004">
    <property type="protein sequence ID" value="GEB82668.1"/>
    <property type="molecule type" value="Genomic_DNA"/>
</dbReference>
<dbReference type="GO" id="GO:0006352">
    <property type="term" value="P:DNA-templated transcription initiation"/>
    <property type="evidence" value="ECO:0007669"/>
    <property type="project" value="InterPro"/>
</dbReference>
<dbReference type="GO" id="GO:0016987">
    <property type="term" value="F:sigma factor activity"/>
    <property type="evidence" value="ECO:0007669"/>
    <property type="project" value="UniProtKB-KW"/>
</dbReference>
<name>A0A4Y3TLJ5_9PROT</name>
<dbReference type="InterPro" id="IPR014284">
    <property type="entry name" value="RNA_pol_sigma-70_dom"/>
</dbReference>
<reference evidence="8 9" key="1">
    <citation type="submission" date="2019-06" db="EMBL/GenBank/DDBJ databases">
        <title>Whole genome shotgun sequence of Acetobacter orleanensis NBRC 13752.</title>
        <authorList>
            <person name="Hosoyama A."/>
            <person name="Uohara A."/>
            <person name="Ohji S."/>
            <person name="Ichikawa N."/>
        </authorList>
    </citation>
    <scope>NUCLEOTIDE SEQUENCE [LARGE SCALE GENOMIC DNA]</scope>
    <source>
        <strain evidence="8 9">NBRC 13752</strain>
    </source>
</reference>
<accession>A0A4Y3TLJ5</accession>
<evidence type="ECO:0000256" key="4">
    <source>
        <dbReference type="ARBA" id="ARBA00023125"/>
    </source>
</evidence>
<evidence type="ECO:0000313" key="9">
    <source>
        <dbReference type="Proteomes" id="UP000317617"/>
    </source>
</evidence>
<proteinExistence type="inferred from homology"/>
<evidence type="ECO:0008006" key="10">
    <source>
        <dbReference type="Google" id="ProtNLM"/>
    </source>
</evidence>
<keyword evidence="5" id="KW-0804">Transcription</keyword>
<dbReference type="Proteomes" id="UP000317617">
    <property type="component" value="Unassembled WGS sequence"/>
</dbReference>
<dbReference type="InterPro" id="IPR013249">
    <property type="entry name" value="RNA_pol_sigma70_r4_t2"/>
</dbReference>
<dbReference type="GO" id="GO:0003677">
    <property type="term" value="F:DNA binding"/>
    <property type="evidence" value="ECO:0007669"/>
    <property type="project" value="UniProtKB-KW"/>
</dbReference>
<evidence type="ECO:0000259" key="6">
    <source>
        <dbReference type="Pfam" id="PF04542"/>
    </source>
</evidence>
<dbReference type="Pfam" id="PF08281">
    <property type="entry name" value="Sigma70_r4_2"/>
    <property type="match status" value="1"/>
</dbReference>
<dbReference type="PANTHER" id="PTHR43133">
    <property type="entry name" value="RNA POLYMERASE ECF-TYPE SIGMA FACTO"/>
    <property type="match status" value="1"/>
</dbReference>
<dbReference type="RefSeq" id="WP_158319950.1">
    <property type="nucleotide sequence ID" value="NZ_BJMU01000004.1"/>
</dbReference>
<keyword evidence="2" id="KW-0805">Transcription regulation</keyword>
<dbReference type="InterPro" id="IPR039425">
    <property type="entry name" value="RNA_pol_sigma-70-like"/>
</dbReference>
<organism evidence="8 9">
    <name type="scientific">Acetobacter orleanensis</name>
    <dbReference type="NCBI Taxonomy" id="104099"/>
    <lineage>
        <taxon>Bacteria</taxon>
        <taxon>Pseudomonadati</taxon>
        <taxon>Pseudomonadota</taxon>
        <taxon>Alphaproteobacteria</taxon>
        <taxon>Acetobacterales</taxon>
        <taxon>Acetobacteraceae</taxon>
        <taxon>Acetobacter</taxon>
    </lineage>
</organism>
<sequence length="186" mass="21534">MLADQERGYWLAKHIVPNEHLIRTWLTRFSDIEADDIIQEGYVIISEADVGKIFNPIGYFHTICRNLVLRHYRKAQVVSVTAIADILNDTLVDQTPSIEDTIDARAELRFLDQIIQELPDTCRKVFIYRKIKDYPQKECARKLGISENSVEKQLARALTLIARSYGQRDSDQRKKVGLVRGNRKFS</sequence>
<evidence type="ECO:0000256" key="5">
    <source>
        <dbReference type="ARBA" id="ARBA00023163"/>
    </source>
</evidence>
<evidence type="ECO:0000256" key="1">
    <source>
        <dbReference type="ARBA" id="ARBA00010641"/>
    </source>
</evidence>
<evidence type="ECO:0000256" key="3">
    <source>
        <dbReference type="ARBA" id="ARBA00023082"/>
    </source>
</evidence>
<dbReference type="Pfam" id="PF04542">
    <property type="entry name" value="Sigma70_r2"/>
    <property type="match status" value="1"/>
</dbReference>
<dbReference type="NCBIfam" id="TIGR02937">
    <property type="entry name" value="sigma70-ECF"/>
    <property type="match status" value="1"/>
</dbReference>
<keyword evidence="4" id="KW-0238">DNA-binding</keyword>
<dbReference type="InterPro" id="IPR013324">
    <property type="entry name" value="RNA_pol_sigma_r3/r4-like"/>
</dbReference>